<dbReference type="KEGG" id="pfd:PFDG_04579"/>
<name>A0A0L7M5N8_PLAF4</name>
<protein>
    <submittedName>
        <fullName evidence="1">Uncharacterized protein</fullName>
    </submittedName>
</protein>
<dbReference type="AlphaFoldDB" id="A0A0L7M5N8"/>
<dbReference type="Proteomes" id="UP000054282">
    <property type="component" value="Unassembled WGS sequence"/>
</dbReference>
<accession>A0A0L7M5N8</accession>
<gene>
    <name evidence="1" type="ORF">PFDG_04579</name>
</gene>
<evidence type="ECO:0000313" key="1">
    <source>
        <dbReference type="EMBL" id="KOB88182.1"/>
    </source>
</evidence>
<sequence>MIKEGNCVAIYSDERRVDLLRLTNDGMINNKKGRFLHKDIIGNEYRLENI</sequence>
<dbReference type="Gene3D" id="3.10.330.20">
    <property type="match status" value="1"/>
</dbReference>
<proteinExistence type="predicted"/>
<evidence type="ECO:0000313" key="2">
    <source>
        <dbReference type="Proteomes" id="UP000054282"/>
    </source>
</evidence>
<dbReference type="OrthoDB" id="1925287at2759"/>
<reference evidence="2" key="1">
    <citation type="submission" date="2006-09" db="EMBL/GenBank/DDBJ databases">
        <title>Annotation of Plasmodium falciparum Dd2.</title>
        <authorList>
            <consortium name="The Broad Institute Genome Sequencing Platform"/>
            <person name="Volkman S.K."/>
            <person name="Neafsey D.E."/>
            <person name="Dash A.P."/>
            <person name="Chitnis C.E."/>
            <person name="Hartl D.L."/>
            <person name="Young S.K."/>
            <person name="Zeng Q."/>
            <person name="Koehrsen M."/>
            <person name="Alvarado L."/>
            <person name="Berlin A."/>
            <person name="Borenstein D."/>
            <person name="Chapman S.B."/>
            <person name="Chen Z."/>
            <person name="Engels R."/>
            <person name="Freedman E."/>
            <person name="Gellesch M."/>
            <person name="Goldberg J."/>
            <person name="Griggs A."/>
            <person name="Gujja S."/>
            <person name="Heilman E.R."/>
            <person name="Heiman D.I."/>
            <person name="Howarth C."/>
            <person name="Jen D."/>
            <person name="Larson L."/>
            <person name="Mehta T."/>
            <person name="Neiman D."/>
            <person name="Park D."/>
            <person name="Pearson M."/>
            <person name="Roberts A."/>
            <person name="Saif S."/>
            <person name="Shea T."/>
            <person name="Shenoy N."/>
            <person name="Sisk P."/>
            <person name="Stolte C."/>
            <person name="Sykes S."/>
            <person name="Walk T."/>
            <person name="White J."/>
            <person name="Yandava C."/>
            <person name="Haas B."/>
            <person name="Henn M.R."/>
            <person name="Nusbaum C."/>
            <person name="Birren B."/>
        </authorList>
    </citation>
    <scope>NUCLEOTIDE SEQUENCE [LARGE SCALE GENOMIC DNA]</scope>
</reference>
<reference evidence="2" key="2">
    <citation type="submission" date="2006-09" db="EMBL/GenBank/DDBJ databases">
        <title>The genome sequence of Plasmodium falciparum Dd2.</title>
        <authorList>
            <consortium name="The Broad Institute Genome Sequencing Platform"/>
            <person name="Birren B."/>
            <person name="Lander E."/>
            <person name="Galagan J."/>
            <person name="Nusbaum C."/>
            <person name="Devon K."/>
            <person name="Henn M."/>
            <person name="Jaffe D."/>
            <person name="Butler J."/>
            <person name="Alvarez P."/>
            <person name="Gnerre S."/>
            <person name="Grabherr M."/>
            <person name="Kleber M."/>
            <person name="Mauceli E."/>
            <person name="Brockman W."/>
            <person name="MacCallum I.A."/>
            <person name="Rounsley S."/>
            <person name="Young S."/>
            <person name="LaButti K."/>
            <person name="Pushparaj V."/>
            <person name="DeCaprio D."/>
            <person name="Crawford M."/>
            <person name="Koehrsen M."/>
            <person name="Engels R."/>
            <person name="Montgomery P."/>
            <person name="Pearson M."/>
            <person name="Howarth C."/>
            <person name="Larson L."/>
            <person name="Luoma S."/>
            <person name="White J."/>
            <person name="Kodira C."/>
            <person name="Zeng Q."/>
            <person name="O'Leary S."/>
            <person name="Yandava C."/>
            <person name="Alvarado L."/>
            <person name="Wirth D."/>
            <person name="Volkman S."/>
            <person name="Hartl D."/>
        </authorList>
    </citation>
    <scope>NUCLEOTIDE SEQUENCE [LARGE SCALE GENOMIC DNA]</scope>
</reference>
<dbReference type="EMBL" id="DS016943">
    <property type="protein sequence ID" value="KOB88182.1"/>
    <property type="molecule type" value="Genomic_DNA"/>
</dbReference>
<organism evidence="1 2">
    <name type="scientific">Plasmodium falciparum (isolate Dd2)</name>
    <dbReference type="NCBI Taxonomy" id="57267"/>
    <lineage>
        <taxon>Eukaryota</taxon>
        <taxon>Sar</taxon>
        <taxon>Alveolata</taxon>
        <taxon>Apicomplexa</taxon>
        <taxon>Aconoidasida</taxon>
        <taxon>Haemosporida</taxon>
        <taxon>Plasmodiidae</taxon>
        <taxon>Plasmodium</taxon>
        <taxon>Plasmodium (Laverania)</taxon>
    </lineage>
</organism>